<name>A0ABP9FY84_9SPHI</name>
<comment type="caution">
    <text evidence="3">The sequence shown here is derived from an EMBL/GenBank/DDBJ whole genome shotgun (WGS) entry which is preliminary data.</text>
</comment>
<dbReference type="InterPro" id="IPR016047">
    <property type="entry name" value="M23ase_b-sheet_dom"/>
</dbReference>
<dbReference type="Proteomes" id="UP001501436">
    <property type="component" value="Unassembled WGS sequence"/>
</dbReference>
<dbReference type="Pfam" id="PF01551">
    <property type="entry name" value="Peptidase_M23"/>
    <property type="match status" value="1"/>
</dbReference>
<keyword evidence="1" id="KW-0732">Signal</keyword>
<evidence type="ECO:0000256" key="1">
    <source>
        <dbReference type="SAM" id="SignalP"/>
    </source>
</evidence>
<accession>A0ABP9FY84</accession>
<feature type="domain" description="M23ase beta-sheet core" evidence="2">
    <location>
        <begin position="57"/>
        <end position="114"/>
    </location>
</feature>
<keyword evidence="4" id="KW-1185">Reference proteome</keyword>
<dbReference type="SUPFAM" id="SSF51261">
    <property type="entry name" value="Duplicated hybrid motif"/>
    <property type="match status" value="1"/>
</dbReference>
<evidence type="ECO:0000313" key="3">
    <source>
        <dbReference type="EMBL" id="GAA4921532.1"/>
    </source>
</evidence>
<organism evidence="3 4">
    <name type="scientific">Mucilaginibacter defluvii</name>
    <dbReference type="NCBI Taxonomy" id="1196019"/>
    <lineage>
        <taxon>Bacteria</taxon>
        <taxon>Pseudomonadati</taxon>
        <taxon>Bacteroidota</taxon>
        <taxon>Sphingobacteriia</taxon>
        <taxon>Sphingobacteriales</taxon>
        <taxon>Sphingobacteriaceae</taxon>
        <taxon>Mucilaginibacter</taxon>
    </lineage>
</organism>
<sequence>MTLKKLRLLVTGLFICGSAAAQNIIQNNFYPKDIFRYPLDLPPSTAGSFGELRPNHFHSGLDFKTNQRTGYPIYAILDGFVSRLRIQYGGFGRAVYITHPNGFTSVYGHLERFSPEIEALIRDYQMQRQSYEVDFQLLPLQLPLKKGEVFAWTGNAGASAGPHLHFELRDSKTEETINPQLFGLTIPDKVPPTLQAIATYHFADGAPFSEKTPHMFLAVVGANGQYRLKNNQPIHLSGETGFGLTAYDMNSVSPNHNGIYSVELKLDGNTVYTFAVERFGFDQTRAINAYLDYPAFLTSRRWMQKCFVPPGSNISLYPQSVNRGIINFDDDAMHEVQYVVRDVAGNTSTLTVNVKSSKNEIKPFVPKGPLFQYDKTNEFNNDKVKVVIEPGNLYDNLDFNYARLPRKPGTYSETHRIHNRFTPIHSSFSLWIKPDSSIGQNADKAVLINTAGNLAIGKFEDGYVKGQCRFFGDYYIKIDTVPPVITPVNIREGSNLSAVKSINLRMSDNLSGVKSYTGKIDGKWVLVEHDYKTKLLRYYFDKDIKPGKHTFELTVTDAKDNASQFKANFYR</sequence>
<dbReference type="PANTHER" id="PTHR21666:SF270">
    <property type="entry name" value="MUREIN HYDROLASE ACTIVATOR ENVC"/>
    <property type="match status" value="1"/>
</dbReference>
<dbReference type="RefSeq" id="WP_345331722.1">
    <property type="nucleotide sequence ID" value="NZ_BAABJI010000002.1"/>
</dbReference>
<feature type="chain" id="PRO_5047519893" evidence="1">
    <location>
        <begin position="22"/>
        <end position="571"/>
    </location>
</feature>
<protein>
    <submittedName>
        <fullName evidence="3">M23 family metallopeptidase</fullName>
    </submittedName>
</protein>
<dbReference type="InterPro" id="IPR050570">
    <property type="entry name" value="Cell_wall_metabolism_enzyme"/>
</dbReference>
<gene>
    <name evidence="3" type="ORF">GCM10023313_26790</name>
</gene>
<dbReference type="CDD" id="cd12797">
    <property type="entry name" value="M23_peptidase"/>
    <property type="match status" value="1"/>
</dbReference>
<evidence type="ECO:0000313" key="4">
    <source>
        <dbReference type="Proteomes" id="UP001501436"/>
    </source>
</evidence>
<proteinExistence type="predicted"/>
<evidence type="ECO:0000259" key="2">
    <source>
        <dbReference type="Pfam" id="PF01551"/>
    </source>
</evidence>
<dbReference type="PANTHER" id="PTHR21666">
    <property type="entry name" value="PEPTIDASE-RELATED"/>
    <property type="match status" value="1"/>
</dbReference>
<dbReference type="InterPro" id="IPR011055">
    <property type="entry name" value="Dup_hybrid_motif"/>
</dbReference>
<reference evidence="4" key="1">
    <citation type="journal article" date="2019" name="Int. J. Syst. Evol. Microbiol.">
        <title>The Global Catalogue of Microorganisms (GCM) 10K type strain sequencing project: providing services to taxonomists for standard genome sequencing and annotation.</title>
        <authorList>
            <consortium name="The Broad Institute Genomics Platform"/>
            <consortium name="The Broad Institute Genome Sequencing Center for Infectious Disease"/>
            <person name="Wu L."/>
            <person name="Ma J."/>
        </authorList>
    </citation>
    <scope>NUCLEOTIDE SEQUENCE [LARGE SCALE GENOMIC DNA]</scope>
    <source>
        <strain evidence="4">JCM 18283</strain>
    </source>
</reference>
<feature type="signal peptide" evidence="1">
    <location>
        <begin position="1"/>
        <end position="21"/>
    </location>
</feature>
<dbReference type="Gene3D" id="2.70.70.10">
    <property type="entry name" value="Glucose Permease (Domain IIA)"/>
    <property type="match status" value="1"/>
</dbReference>
<dbReference type="EMBL" id="BAABJI010000002">
    <property type="protein sequence ID" value="GAA4921532.1"/>
    <property type="molecule type" value="Genomic_DNA"/>
</dbReference>